<protein>
    <submittedName>
        <fullName evidence="2">Uncharacterized protein</fullName>
    </submittedName>
</protein>
<dbReference type="Proteomes" id="UP000655225">
    <property type="component" value="Unassembled WGS sequence"/>
</dbReference>
<organism evidence="2 3">
    <name type="scientific">Tetracentron sinense</name>
    <name type="common">Spur-leaf</name>
    <dbReference type="NCBI Taxonomy" id="13715"/>
    <lineage>
        <taxon>Eukaryota</taxon>
        <taxon>Viridiplantae</taxon>
        <taxon>Streptophyta</taxon>
        <taxon>Embryophyta</taxon>
        <taxon>Tracheophyta</taxon>
        <taxon>Spermatophyta</taxon>
        <taxon>Magnoliopsida</taxon>
        <taxon>Trochodendrales</taxon>
        <taxon>Trochodendraceae</taxon>
        <taxon>Tetracentron</taxon>
    </lineage>
</organism>
<dbReference type="OrthoDB" id="1937290at2759"/>
<reference evidence="2 3" key="1">
    <citation type="submission" date="2020-04" db="EMBL/GenBank/DDBJ databases">
        <title>Plant Genome Project.</title>
        <authorList>
            <person name="Zhang R.-G."/>
        </authorList>
    </citation>
    <scope>NUCLEOTIDE SEQUENCE [LARGE SCALE GENOMIC DNA]</scope>
    <source>
        <strain evidence="2">YNK0</strain>
        <tissue evidence="2">Leaf</tissue>
    </source>
</reference>
<proteinExistence type="predicted"/>
<name>A0A834YNX6_TETSI</name>
<comment type="caution">
    <text evidence="2">The sequence shown here is derived from an EMBL/GenBank/DDBJ whole genome shotgun (WGS) entry which is preliminary data.</text>
</comment>
<dbReference type="AlphaFoldDB" id="A0A834YNX6"/>
<feature type="compositionally biased region" description="Polar residues" evidence="1">
    <location>
        <begin position="20"/>
        <end position="29"/>
    </location>
</feature>
<evidence type="ECO:0000313" key="3">
    <source>
        <dbReference type="Proteomes" id="UP000655225"/>
    </source>
</evidence>
<keyword evidence="3" id="KW-1185">Reference proteome</keyword>
<evidence type="ECO:0000256" key="1">
    <source>
        <dbReference type="SAM" id="MobiDB-lite"/>
    </source>
</evidence>
<dbReference type="EMBL" id="JABCRI010000019">
    <property type="protein sequence ID" value="KAF8389136.1"/>
    <property type="molecule type" value="Genomic_DNA"/>
</dbReference>
<accession>A0A834YNX6</accession>
<sequence>MLVKFHKMEDTTQTKKTLEETSSGSSANIPSPKFEDFGKKRKWDSCIVKSFNVAERDELDHLIAWAFYVKSTLQRMVIDESWRFYKEEDSQKV</sequence>
<gene>
    <name evidence="2" type="ORF">HHK36_025822</name>
</gene>
<feature type="region of interest" description="Disordered" evidence="1">
    <location>
        <begin position="1"/>
        <end position="37"/>
    </location>
</feature>
<evidence type="ECO:0000313" key="2">
    <source>
        <dbReference type="EMBL" id="KAF8389136.1"/>
    </source>
</evidence>
<feature type="compositionally biased region" description="Basic and acidic residues" evidence="1">
    <location>
        <begin position="1"/>
        <end position="19"/>
    </location>
</feature>